<dbReference type="Pfam" id="PF00023">
    <property type="entry name" value="Ank"/>
    <property type="match status" value="2"/>
</dbReference>
<dbReference type="InterPro" id="IPR036020">
    <property type="entry name" value="WW_dom_sf"/>
</dbReference>
<evidence type="ECO:0000256" key="3">
    <source>
        <dbReference type="PROSITE-ProRule" id="PRU00023"/>
    </source>
</evidence>
<feature type="domain" description="WW" evidence="6">
    <location>
        <begin position="2200"/>
        <end position="2233"/>
    </location>
</feature>
<feature type="domain" description="WW" evidence="6">
    <location>
        <begin position="2229"/>
        <end position="2262"/>
    </location>
</feature>
<dbReference type="InterPro" id="IPR000048">
    <property type="entry name" value="IQ_motif_EF-hand-BS"/>
</dbReference>
<keyword evidence="9" id="KW-1185">Reference proteome</keyword>
<feature type="repeat" description="ANK" evidence="3">
    <location>
        <begin position="1093"/>
        <end position="1119"/>
    </location>
</feature>
<dbReference type="PROSITE" id="PS01159">
    <property type="entry name" value="WW_DOMAIN_1"/>
    <property type="match status" value="3"/>
</dbReference>
<dbReference type="Pfam" id="PF00612">
    <property type="entry name" value="IQ"/>
    <property type="match status" value="5"/>
</dbReference>
<keyword evidence="1" id="KW-0677">Repeat</keyword>
<feature type="compositionally biased region" description="Low complexity" evidence="5">
    <location>
        <begin position="109"/>
        <end position="120"/>
    </location>
</feature>
<feature type="domain" description="WW" evidence="6">
    <location>
        <begin position="2160"/>
        <end position="2193"/>
    </location>
</feature>
<dbReference type="PANTHER" id="PTHR24198">
    <property type="entry name" value="ANKYRIN REPEAT AND PROTEIN KINASE DOMAIN-CONTAINING PROTEIN"/>
    <property type="match status" value="1"/>
</dbReference>
<feature type="repeat" description="ANK" evidence="3">
    <location>
        <begin position="1160"/>
        <end position="1192"/>
    </location>
</feature>
<feature type="repeat" description="ANK" evidence="3">
    <location>
        <begin position="1257"/>
        <end position="1290"/>
    </location>
</feature>
<dbReference type="Pfam" id="PF00397">
    <property type="entry name" value="WW"/>
    <property type="match status" value="4"/>
</dbReference>
<evidence type="ECO:0000313" key="7">
    <source>
        <dbReference type="EMBL" id="KAF0689050.1"/>
    </source>
</evidence>
<dbReference type="Gene3D" id="2.20.70.10">
    <property type="match status" value="5"/>
</dbReference>
<feature type="region of interest" description="Disordered" evidence="5">
    <location>
        <begin position="608"/>
        <end position="630"/>
    </location>
</feature>
<dbReference type="InterPro" id="IPR001202">
    <property type="entry name" value="WW_dom"/>
</dbReference>
<evidence type="ECO:0000313" key="9">
    <source>
        <dbReference type="Proteomes" id="UP000332933"/>
    </source>
</evidence>
<name>A0A485LEK7_9STRA</name>
<dbReference type="OrthoDB" id="187617at2759"/>
<reference evidence="7" key="2">
    <citation type="submission" date="2019-06" db="EMBL/GenBank/DDBJ databases">
        <title>Genomics analysis of Aphanomyces spp. identifies a new class of oomycete effector associated with host adaptation.</title>
        <authorList>
            <person name="Gaulin E."/>
        </authorList>
    </citation>
    <scope>NUCLEOTIDE SEQUENCE</scope>
    <source>
        <strain evidence="7">CBS 578.67</strain>
    </source>
</reference>
<dbReference type="PROSITE" id="PS50297">
    <property type="entry name" value="ANK_REP_REGION"/>
    <property type="match status" value="5"/>
</dbReference>
<feature type="region of interest" description="Disordered" evidence="5">
    <location>
        <begin position="88"/>
        <end position="120"/>
    </location>
</feature>
<dbReference type="SUPFAM" id="SSF81901">
    <property type="entry name" value="HCP-like"/>
    <property type="match status" value="1"/>
</dbReference>
<feature type="region of interest" description="Disordered" evidence="5">
    <location>
        <begin position="1"/>
        <end position="53"/>
    </location>
</feature>
<dbReference type="SUPFAM" id="SSF48403">
    <property type="entry name" value="Ankyrin repeat"/>
    <property type="match status" value="1"/>
</dbReference>
<accession>A0A485LEK7</accession>
<keyword evidence="2 3" id="KW-0040">ANK repeat</keyword>
<evidence type="ECO:0000256" key="1">
    <source>
        <dbReference type="ARBA" id="ARBA00022737"/>
    </source>
</evidence>
<evidence type="ECO:0000256" key="2">
    <source>
        <dbReference type="ARBA" id="ARBA00023043"/>
    </source>
</evidence>
<dbReference type="SMART" id="SM00248">
    <property type="entry name" value="ANK"/>
    <property type="match status" value="11"/>
</dbReference>
<dbReference type="Gene3D" id="1.20.5.190">
    <property type="match status" value="3"/>
</dbReference>
<dbReference type="EMBL" id="VJMH01006522">
    <property type="protein sequence ID" value="KAF0689050.1"/>
    <property type="molecule type" value="Genomic_DNA"/>
</dbReference>
<feature type="region of interest" description="Disordered" evidence="5">
    <location>
        <begin position="2147"/>
        <end position="2171"/>
    </location>
</feature>
<feature type="region of interest" description="Disordered" evidence="5">
    <location>
        <begin position="2182"/>
        <end position="2201"/>
    </location>
</feature>
<feature type="domain" description="WW" evidence="6">
    <location>
        <begin position="2093"/>
        <end position="2120"/>
    </location>
</feature>
<feature type="domain" description="WW" evidence="6">
    <location>
        <begin position="2126"/>
        <end position="2159"/>
    </location>
</feature>
<evidence type="ECO:0000256" key="5">
    <source>
        <dbReference type="SAM" id="MobiDB-lite"/>
    </source>
</evidence>
<feature type="repeat" description="ANK" evidence="3">
    <location>
        <begin position="1291"/>
        <end position="1323"/>
    </location>
</feature>
<feature type="coiled-coil region" evidence="4">
    <location>
        <begin position="449"/>
        <end position="476"/>
    </location>
</feature>
<feature type="region of interest" description="Disordered" evidence="5">
    <location>
        <begin position="1433"/>
        <end position="1476"/>
    </location>
</feature>
<dbReference type="PANTHER" id="PTHR24198:SF165">
    <property type="entry name" value="ANKYRIN REPEAT-CONTAINING PROTEIN-RELATED"/>
    <property type="match status" value="1"/>
</dbReference>
<feature type="compositionally biased region" description="Basic and acidic residues" evidence="5">
    <location>
        <begin position="1446"/>
        <end position="1458"/>
    </location>
</feature>
<feature type="compositionally biased region" description="Polar residues" evidence="5">
    <location>
        <begin position="2182"/>
        <end position="2198"/>
    </location>
</feature>
<dbReference type="SUPFAM" id="SSF51045">
    <property type="entry name" value="WW domain"/>
    <property type="match status" value="5"/>
</dbReference>
<keyword evidence="4" id="KW-0175">Coiled coil</keyword>
<dbReference type="PROSITE" id="PS50088">
    <property type="entry name" value="ANK_REPEAT"/>
    <property type="match status" value="6"/>
</dbReference>
<reference evidence="8 9" key="1">
    <citation type="submission" date="2019-03" db="EMBL/GenBank/DDBJ databases">
        <authorList>
            <person name="Gaulin E."/>
            <person name="Dumas B."/>
        </authorList>
    </citation>
    <scope>NUCLEOTIDE SEQUENCE [LARGE SCALE GENOMIC DNA]</scope>
    <source>
        <strain evidence="8">CBS 568.67</strain>
    </source>
</reference>
<dbReference type="PROSITE" id="PS50096">
    <property type="entry name" value="IQ"/>
    <property type="match status" value="10"/>
</dbReference>
<feature type="compositionally biased region" description="Polar residues" evidence="5">
    <location>
        <begin position="2251"/>
        <end position="2265"/>
    </location>
</feature>
<feature type="repeat" description="ANK" evidence="3">
    <location>
        <begin position="1193"/>
        <end position="1225"/>
    </location>
</feature>
<dbReference type="Gene3D" id="1.25.40.20">
    <property type="entry name" value="Ankyrin repeat-containing domain"/>
    <property type="match status" value="1"/>
</dbReference>
<dbReference type="EMBL" id="CAADRA010006543">
    <property type="protein sequence ID" value="VFT96177.1"/>
    <property type="molecule type" value="Genomic_DNA"/>
</dbReference>
<organism evidence="8 9">
    <name type="scientific">Aphanomyces stellatus</name>
    <dbReference type="NCBI Taxonomy" id="120398"/>
    <lineage>
        <taxon>Eukaryota</taxon>
        <taxon>Sar</taxon>
        <taxon>Stramenopiles</taxon>
        <taxon>Oomycota</taxon>
        <taxon>Saprolegniomycetes</taxon>
        <taxon>Saprolegniales</taxon>
        <taxon>Verrucalvaceae</taxon>
        <taxon>Aphanomyces</taxon>
    </lineage>
</organism>
<gene>
    <name evidence="8" type="primary">Aste57867_19465</name>
    <name evidence="7" type="ORF">As57867_019401</name>
    <name evidence="8" type="ORF">ASTE57867_19465</name>
</gene>
<dbReference type="PROSITE" id="PS50020">
    <property type="entry name" value="WW_DOMAIN_2"/>
    <property type="match status" value="5"/>
</dbReference>
<feature type="repeat" description="ANK" evidence="3">
    <location>
        <begin position="1024"/>
        <end position="1056"/>
    </location>
</feature>
<dbReference type="Proteomes" id="UP000332933">
    <property type="component" value="Unassembled WGS sequence"/>
</dbReference>
<proteinExistence type="predicted"/>
<dbReference type="InterPro" id="IPR002110">
    <property type="entry name" value="Ankyrin_rpt"/>
</dbReference>
<feature type="region of interest" description="Disordered" evidence="5">
    <location>
        <begin position="2251"/>
        <end position="2275"/>
    </location>
</feature>
<evidence type="ECO:0000313" key="8">
    <source>
        <dbReference type="EMBL" id="VFT96177.1"/>
    </source>
</evidence>
<dbReference type="Pfam" id="PF12796">
    <property type="entry name" value="Ank_2"/>
    <property type="match status" value="1"/>
</dbReference>
<evidence type="ECO:0000259" key="6">
    <source>
        <dbReference type="PROSITE" id="PS50020"/>
    </source>
</evidence>
<evidence type="ECO:0000256" key="4">
    <source>
        <dbReference type="SAM" id="Coils"/>
    </source>
</evidence>
<feature type="compositionally biased region" description="Basic and acidic residues" evidence="5">
    <location>
        <begin position="92"/>
        <end position="107"/>
    </location>
</feature>
<dbReference type="SMART" id="SM00015">
    <property type="entry name" value="IQ"/>
    <property type="match status" value="13"/>
</dbReference>
<protein>
    <submittedName>
        <fullName evidence="8">Aste57867_19465 protein</fullName>
    </submittedName>
</protein>
<sequence length="2275" mass="262645">MSPYGASAKSKKRKLMRNEVSLAPVSPTSSAVDLHMLAESGSAASTPSKQQRRMSVAELEEKKTLLPYLEKIEYVNAQLRARGIDVTPFTKPRHDIGNNDKSPRDMNQESEPLVVESLSSRSEKDDSCVVAAALPSTAAAPLELTAAVLHHRYPRFSASIASTRLRQRPIAWLLKLVEEVYDSYYAGYVECQQASSFALFVRTHMQQTLGLPSLADQESLDLLYNVELHRDRFPTLVLFASFLREIEDEEGALFYVHCRHALQTTFGLSLKTKEKLLQQDFARKFHASGAVVVSNHPLLHDGTQALHFSEAACGLVVQRAGAPVHLTKTLADHVVTHCMTFKRAATVAPNGREIDQSILDLDTFLARLLQLFRAVPEEIVLKYKYNDDGESLTLLTRLQDTIHHDQEMVTLRAALDEHVRAARSLQIECMKVERAQVQDPSRPDLRTKMFLLKNQLRSEERDVESLQEQLHHAEGQINSVWSSVLHDAAKAPTTTLTPLENILARFSDYVGQLHRNALLEKKVKLVLERKLAQRMKKGKEVSMWADQLEALQERCVIKIQRMFRQRRAWARERQAAQAELEAKKQQKQKRKAEKELERKRLEALRERDAQRHLNRMQEKKRRDSDVRKQLKEQEDSVLKKAAMAESERRQDILHLVVSFSWRIFDRWKRYHAICKRIEFGRRMTLLGLFRQWKDYITMNLTQIHAATAIQAGFRGLKGRREARGLRRQRDKKNQLATRNLGRLFHRLLFKVWLAWTAVVAQQQQIKRRFAACLMRLQEETFHQWARLLPRRRAAALSIQSQWRGHKARTRVQNLRGQHKAAVQIQRMGRGFLGRKFVAMRRKIHASQTQGTNSLLRRMMLRTASRCFDALAAHSSLNKHIRGMANARVKRRQRWCFYRLQRYRLRRQRKKAERYRRQFDAATVIQRYFRGYWCRTSFSRLVRRHRSAIKIQRVYRRYRQKWIVYELQRRDYAATRIQCLFRRRKAVAIVNARRNEHLWQATRRGDYHVVLRAFNNGSAWHVDEECNSVLHLACLAGSKRLIKLCLRYGMDINALNTLGLSPLHTMIATTYPQRAELVDYMIDHGAWHECRDAVGHTPLLQAAALGHADCVQVLLARAADRMALTPSNQDAIALATSLNHPTVVGALLEAGFDPNTTDMEDGATLLHECAAQGYLDIARLLLDYNVDMNRQDNEGNTPVIYAVYNNHLDVLELILSRGALPDIVNSASRSAMHWALGKPGAIRLLADYNGDVNLMTREGETPLHLSCASDNYLESTKVLLSYGGSVDSKNSRGNQPAHVAARAGAAATMDLLIEYASNMNYRNFDNKNPLGEARMFNQKAVVAVIQRHYANDMKMLEEAEEILRDEDGVVMPDKTPEEWQVTFDKSVHLGKLSEWTQCVDPDTEWLFYHDGASNTCSWKAPIEFQAALGHHWRVQQQKQEGTEEPVADNRHNDEMKPVDEPLATTDGGASLESKGDGVGVLENPRAIPTVYVYVNDQTSEIRASVPPVDPVQLQALIQGVDQYKMLRSKIHKVSSETAATLAKYKAFWTDFDKDAKTMRAEYQAAVKIQKQYRRHFYQARFNELKLQHKTAIHLQRAYRGRLARRAAAHERRRHRCVTKINALVRGFLARRREGNGNHAWRVQYRAERRATINIQRCWRGMHGRFRAKKMQAMKRGPQTYFEWTDARKHATILQTFQVWQEMQMANTTGYGIFYCNHITGQCVWDKPVAWVEYDRVKFLERQQMHYFGYTTKMLNAAVLLQSLYRMRTARVYFHRLMRGVSICRTCETEYLNDPRNITKLGNYTLFLHAVRHDYDRARPLYQRLMDYMTSRGPDVPFILRCYAVFLYVTEEEDIESIAMLFDRADAIDKSKKTFQLAYLGFFRYSQILFPTNALTNLNYAACLQWVYNQPSHAMEHYLKALEADPYNQRILNLFNVFLERINDPEGDASQHFMRYQARMVQDEDAVRKQEILEAASLAERDRAAILIQTRFRSRKERKRVMRLRSIAPVPHKANSAQELQLHLAFDSIASKNKNQAIIRSDQLVDVYPLVGWSIQDAVDDLAYATTHTEFQYPQSITWTRFHKWVQEAAPVGQWEACFTDENVAYYYNVVSGATQWEKPRVQRAVAPPLEDRWEEAYTDQGDKYYYNGRTGESRWDDPSHAPQSDGWEEAVDDEGRTYYYNSATGESSWTRPSDENATGANPAVEQWEEAEAEDGTVYFVNTVSGDSVWTRPDDAWAAAMDDQGSVYYYHSTSGESQWTSPWTSSPELEPDDEVEG</sequence>
<dbReference type="CDD" id="cd00201">
    <property type="entry name" value="WW"/>
    <property type="match status" value="4"/>
</dbReference>
<dbReference type="InterPro" id="IPR036770">
    <property type="entry name" value="Ankyrin_rpt-contain_sf"/>
</dbReference>
<dbReference type="SMART" id="SM00456">
    <property type="entry name" value="WW"/>
    <property type="match status" value="7"/>
</dbReference>